<gene>
    <name evidence="2" type="ORF">ACFR9S_01125</name>
</gene>
<evidence type="ECO:0000313" key="3">
    <source>
        <dbReference type="Proteomes" id="UP001597111"/>
    </source>
</evidence>
<reference evidence="2 3" key="1">
    <citation type="journal article" date="2019" name="Int. J. Syst. Evol. Microbiol.">
        <title>The Global Catalogue of Microorganisms (GCM) 10K type strain sequencing project: providing services to taxonomists for standard genome sequencing and annotation.</title>
        <authorList>
            <consortium name="The Broad Institute Genomics Platform"/>
            <consortium name="The Broad Institute Genome Sequencing Center for Infectious Disease"/>
            <person name="Wu L."/>
            <person name="Ma J."/>
        </authorList>
    </citation>
    <scope>NUCLEOTIDE SEQUENCE [LARGE SCALE GENOMIC DNA]</scope>
    <source>
        <strain evidence="2 3">CGMCC 1.12285</strain>
    </source>
</reference>
<name>A0ABD6B2D3_9EURY</name>
<organism evidence="2 3">
    <name type="scientific">Halolamina salina</name>
    <dbReference type="NCBI Taxonomy" id="1220023"/>
    <lineage>
        <taxon>Archaea</taxon>
        <taxon>Methanobacteriati</taxon>
        <taxon>Methanobacteriota</taxon>
        <taxon>Stenosarchaea group</taxon>
        <taxon>Halobacteria</taxon>
        <taxon>Halobacteriales</taxon>
        <taxon>Haloferacaceae</taxon>
    </lineage>
</organism>
<accession>A0ABD6B2D3</accession>
<dbReference type="EMBL" id="JBHUDH010000008">
    <property type="protein sequence ID" value="MFD1524903.1"/>
    <property type="molecule type" value="Genomic_DNA"/>
</dbReference>
<evidence type="ECO:0000256" key="1">
    <source>
        <dbReference type="SAM" id="MobiDB-lite"/>
    </source>
</evidence>
<feature type="region of interest" description="Disordered" evidence="1">
    <location>
        <begin position="120"/>
        <end position="153"/>
    </location>
</feature>
<dbReference type="AlphaFoldDB" id="A0ABD6B2D3"/>
<dbReference type="Proteomes" id="UP001597111">
    <property type="component" value="Unassembled WGS sequence"/>
</dbReference>
<evidence type="ECO:0008006" key="4">
    <source>
        <dbReference type="Google" id="ProtNLM"/>
    </source>
</evidence>
<protein>
    <recommendedName>
        <fullName evidence="4">Alpha-galactosidase NEW3 domain-containing protein</fullName>
    </recommendedName>
</protein>
<comment type="caution">
    <text evidence="2">The sequence shown here is derived from an EMBL/GenBank/DDBJ whole genome shotgun (WGS) entry which is preliminary data.</text>
</comment>
<keyword evidence="3" id="KW-1185">Reference proteome</keyword>
<evidence type="ECO:0000313" key="2">
    <source>
        <dbReference type="EMBL" id="MFD1524903.1"/>
    </source>
</evidence>
<proteinExistence type="predicted"/>
<feature type="non-terminal residue" evidence="2">
    <location>
        <position position="1"/>
    </location>
</feature>
<sequence>REVETLVPNESLVDRTTSRLDDLTVTADAEWGTADQPNSNVYLRFENEGDEPIRDLRFEADGPDLDEWTVPEHVDEITPGGDPVEYPIHLVSVGPNTAGEVEVEVTADDGAERVFTVRASADENAEVPPDAITVQDSSPAAVRFPDSVSGPYR</sequence>